<proteinExistence type="predicted"/>
<dbReference type="AlphaFoldDB" id="A0A067M369"/>
<dbReference type="Proteomes" id="UP000027195">
    <property type="component" value="Unassembled WGS sequence"/>
</dbReference>
<dbReference type="SUPFAM" id="SSF54909">
    <property type="entry name" value="Dimeric alpha+beta barrel"/>
    <property type="match status" value="1"/>
</dbReference>
<dbReference type="HOGENOM" id="CLU_131496_10_1_1"/>
<dbReference type="InterPro" id="IPR007138">
    <property type="entry name" value="ABM_dom"/>
</dbReference>
<dbReference type="PROSITE" id="PS51725">
    <property type="entry name" value="ABM"/>
    <property type="match status" value="1"/>
</dbReference>
<evidence type="ECO:0000259" key="1">
    <source>
        <dbReference type="PROSITE" id="PS51725"/>
    </source>
</evidence>
<name>A0A067M369_BOTB1</name>
<accession>A0A067M369</accession>
<gene>
    <name evidence="2" type="ORF">BOTBODRAFT_179182</name>
</gene>
<protein>
    <recommendedName>
        <fullName evidence="1">ABM domain-containing protein</fullName>
    </recommendedName>
</protein>
<dbReference type="PANTHER" id="PTHR33336:SF15">
    <property type="entry name" value="ABM DOMAIN-CONTAINING PROTEIN"/>
    <property type="match status" value="1"/>
</dbReference>
<evidence type="ECO:0000313" key="2">
    <source>
        <dbReference type="EMBL" id="KDQ09160.1"/>
    </source>
</evidence>
<reference evidence="3" key="1">
    <citation type="journal article" date="2014" name="Proc. Natl. Acad. Sci. U.S.A.">
        <title>Extensive sampling of basidiomycete genomes demonstrates inadequacy of the white-rot/brown-rot paradigm for wood decay fungi.</title>
        <authorList>
            <person name="Riley R."/>
            <person name="Salamov A.A."/>
            <person name="Brown D.W."/>
            <person name="Nagy L.G."/>
            <person name="Floudas D."/>
            <person name="Held B.W."/>
            <person name="Levasseur A."/>
            <person name="Lombard V."/>
            <person name="Morin E."/>
            <person name="Otillar R."/>
            <person name="Lindquist E.A."/>
            <person name="Sun H."/>
            <person name="LaButti K.M."/>
            <person name="Schmutz J."/>
            <person name="Jabbour D."/>
            <person name="Luo H."/>
            <person name="Baker S.E."/>
            <person name="Pisabarro A.G."/>
            <person name="Walton J.D."/>
            <person name="Blanchette R.A."/>
            <person name="Henrissat B."/>
            <person name="Martin F."/>
            <person name="Cullen D."/>
            <person name="Hibbett D.S."/>
            <person name="Grigoriev I.V."/>
        </authorList>
    </citation>
    <scope>NUCLEOTIDE SEQUENCE [LARGE SCALE GENOMIC DNA]</scope>
    <source>
        <strain evidence="3">FD-172 SS1</strain>
    </source>
</reference>
<feature type="domain" description="ABM" evidence="1">
    <location>
        <begin position="12"/>
        <end position="99"/>
    </location>
</feature>
<dbReference type="PANTHER" id="PTHR33336">
    <property type="entry name" value="QUINOL MONOOXYGENASE YGIN-RELATED"/>
    <property type="match status" value="1"/>
</dbReference>
<dbReference type="InterPro" id="IPR050744">
    <property type="entry name" value="AI-2_Isomerase_LsrG"/>
</dbReference>
<dbReference type="GO" id="GO:0003824">
    <property type="term" value="F:catalytic activity"/>
    <property type="evidence" value="ECO:0007669"/>
    <property type="project" value="TreeGrafter"/>
</dbReference>
<dbReference type="OrthoDB" id="10011777at2759"/>
<dbReference type="Gene3D" id="3.30.70.100">
    <property type="match status" value="1"/>
</dbReference>
<organism evidence="2 3">
    <name type="scientific">Botryobasidium botryosum (strain FD-172 SS1)</name>
    <dbReference type="NCBI Taxonomy" id="930990"/>
    <lineage>
        <taxon>Eukaryota</taxon>
        <taxon>Fungi</taxon>
        <taxon>Dikarya</taxon>
        <taxon>Basidiomycota</taxon>
        <taxon>Agaricomycotina</taxon>
        <taxon>Agaricomycetes</taxon>
        <taxon>Cantharellales</taxon>
        <taxon>Botryobasidiaceae</taxon>
        <taxon>Botryobasidium</taxon>
    </lineage>
</organism>
<dbReference type="InterPro" id="IPR011008">
    <property type="entry name" value="Dimeric_a/b-barrel"/>
</dbReference>
<evidence type="ECO:0000313" key="3">
    <source>
        <dbReference type="Proteomes" id="UP000027195"/>
    </source>
</evidence>
<sequence length="102" mass="11233">MSADFSHIKGKIILVATIQAKPGKVDAVAKAIAHIRDKVITDAEPGTLTYRVAKADDSVLVFEEYANQDALKVHFAGDRLKEYEGAIPDIVEKATILYYEEI</sequence>
<dbReference type="Pfam" id="PF03992">
    <property type="entry name" value="ABM"/>
    <property type="match status" value="1"/>
</dbReference>
<dbReference type="STRING" id="930990.A0A067M369"/>
<dbReference type="EMBL" id="KL198081">
    <property type="protein sequence ID" value="KDQ09160.1"/>
    <property type="molecule type" value="Genomic_DNA"/>
</dbReference>
<keyword evidence="3" id="KW-1185">Reference proteome</keyword>
<dbReference type="InParanoid" id="A0A067M369"/>